<gene>
    <name evidence="3" type="primary">LOC111297768</name>
</gene>
<dbReference type="GeneID" id="111297768"/>
<keyword evidence="2" id="KW-1185">Reference proteome</keyword>
<dbReference type="PANTHER" id="PTHR36373">
    <property type="entry name" value="EXPRESSED PROTEIN"/>
    <property type="match status" value="1"/>
</dbReference>
<evidence type="ECO:0000313" key="3">
    <source>
        <dbReference type="RefSeq" id="XP_022748134.1"/>
    </source>
</evidence>
<name>A0A6P5Z5Y8_DURZI</name>
<feature type="region of interest" description="Disordered" evidence="1">
    <location>
        <begin position="102"/>
        <end position="160"/>
    </location>
</feature>
<proteinExistence type="predicted"/>
<dbReference type="Proteomes" id="UP000515121">
    <property type="component" value="Unplaced"/>
</dbReference>
<protein>
    <submittedName>
        <fullName evidence="3">Uncharacterized protein LOC111297768</fullName>
    </submittedName>
</protein>
<feature type="compositionally biased region" description="Basic and acidic residues" evidence="1">
    <location>
        <begin position="143"/>
        <end position="155"/>
    </location>
</feature>
<evidence type="ECO:0000256" key="1">
    <source>
        <dbReference type="SAM" id="MobiDB-lite"/>
    </source>
</evidence>
<dbReference type="AlphaFoldDB" id="A0A6P5Z5Y8"/>
<dbReference type="OrthoDB" id="1924112at2759"/>
<dbReference type="RefSeq" id="XP_022748134.1">
    <property type="nucleotide sequence ID" value="XM_022892399.1"/>
</dbReference>
<organism evidence="2 3">
    <name type="scientific">Durio zibethinus</name>
    <name type="common">Durian</name>
    <dbReference type="NCBI Taxonomy" id="66656"/>
    <lineage>
        <taxon>Eukaryota</taxon>
        <taxon>Viridiplantae</taxon>
        <taxon>Streptophyta</taxon>
        <taxon>Embryophyta</taxon>
        <taxon>Tracheophyta</taxon>
        <taxon>Spermatophyta</taxon>
        <taxon>Magnoliopsida</taxon>
        <taxon>eudicotyledons</taxon>
        <taxon>Gunneridae</taxon>
        <taxon>Pentapetalae</taxon>
        <taxon>rosids</taxon>
        <taxon>malvids</taxon>
        <taxon>Malvales</taxon>
        <taxon>Malvaceae</taxon>
        <taxon>Helicteroideae</taxon>
        <taxon>Durio</taxon>
    </lineage>
</organism>
<feature type="compositionally biased region" description="Polar residues" evidence="1">
    <location>
        <begin position="103"/>
        <end position="121"/>
    </location>
</feature>
<evidence type="ECO:0000313" key="2">
    <source>
        <dbReference type="Proteomes" id="UP000515121"/>
    </source>
</evidence>
<dbReference type="KEGG" id="dzi:111297768"/>
<accession>A0A6P5Z5Y8</accession>
<dbReference type="PANTHER" id="PTHR36373:SF2">
    <property type="entry name" value="TPX2 CENTRAL DOMAIN-CONTAINING PROTEIN"/>
    <property type="match status" value="1"/>
</dbReference>
<sequence>MEHQNIDWNNIESNFEEDDTYENIHAPKWVDLSAPCEPIDDEAWFCKPGCKHPKCAEDYLKSKHYTKVKLLKSMTISEIIPFRDRTRRCKFKRKGYKWRKWSKPTQSLNDDNENRNPNLSTPPLGAKTMPKKMAKKSSMVEKTQLDDLRDNSAKSDRKRRLKSTFSARNLVAGREILKQITEFCVQLKKMASKGSEKRASEKASDGVLGELKERVRENERMPLLLVKEREV</sequence>
<reference evidence="3" key="1">
    <citation type="submission" date="2025-08" db="UniProtKB">
        <authorList>
            <consortium name="RefSeq"/>
        </authorList>
    </citation>
    <scope>IDENTIFICATION</scope>
    <source>
        <tissue evidence="3">Fruit stalk</tissue>
    </source>
</reference>